<protein>
    <submittedName>
        <fullName evidence="2">TIGR04086 family membrane protein</fullName>
    </submittedName>
</protein>
<sequence>MRRQLFHALLFGWIIVLSLILISSVIIAFLLRVTTLDENLLSWIALVIGILSLFIGGLISGLKGKTKGWIIGGITGIGFTLFTFLVQYLGYQQGFSLEQSLHHLGYMFAALIGGVVGVNIVGDAKE</sequence>
<keyword evidence="3" id="KW-1185">Reference proteome</keyword>
<keyword evidence="1" id="KW-0812">Transmembrane</keyword>
<accession>A0A494Z5U4</accession>
<keyword evidence="1" id="KW-1133">Transmembrane helix</keyword>
<dbReference type="NCBIfam" id="TIGR04086">
    <property type="entry name" value="TIGR04086_membr"/>
    <property type="match status" value="1"/>
</dbReference>
<evidence type="ECO:0000313" key="3">
    <source>
        <dbReference type="Proteomes" id="UP000281813"/>
    </source>
</evidence>
<dbReference type="Proteomes" id="UP000281813">
    <property type="component" value="Unassembled WGS sequence"/>
</dbReference>
<dbReference type="Pfam" id="PF12670">
    <property type="entry name" value="DUF3792"/>
    <property type="match status" value="1"/>
</dbReference>
<feature type="transmembrane region" description="Helical" evidence="1">
    <location>
        <begin position="7"/>
        <end position="31"/>
    </location>
</feature>
<dbReference type="EMBL" id="RBZO01000003">
    <property type="protein sequence ID" value="RKQ17919.1"/>
    <property type="molecule type" value="Genomic_DNA"/>
</dbReference>
<feature type="transmembrane region" description="Helical" evidence="1">
    <location>
        <begin position="103"/>
        <end position="122"/>
    </location>
</feature>
<evidence type="ECO:0000313" key="2">
    <source>
        <dbReference type="EMBL" id="RKQ17919.1"/>
    </source>
</evidence>
<proteinExistence type="predicted"/>
<feature type="transmembrane region" description="Helical" evidence="1">
    <location>
        <begin position="69"/>
        <end position="91"/>
    </location>
</feature>
<organism evidence="2 3">
    <name type="scientific">Oceanobacillus bengalensis</name>
    <dbReference type="NCBI Taxonomy" id="1435466"/>
    <lineage>
        <taxon>Bacteria</taxon>
        <taxon>Bacillati</taxon>
        <taxon>Bacillota</taxon>
        <taxon>Bacilli</taxon>
        <taxon>Bacillales</taxon>
        <taxon>Bacillaceae</taxon>
        <taxon>Oceanobacillus</taxon>
    </lineage>
</organism>
<reference evidence="2 3" key="1">
    <citation type="journal article" date="2015" name="Antonie Van Leeuwenhoek">
        <title>Oceanobacillus bengalensis sp. nov., a bacterium isolated from seawater of the Bay of Bengal.</title>
        <authorList>
            <person name="Yongchang O."/>
            <person name="Xiang W."/>
            <person name="Wang G."/>
        </authorList>
    </citation>
    <scope>NUCLEOTIDE SEQUENCE [LARGE SCALE GENOMIC DNA]</scope>
    <source>
        <strain evidence="2 3">MCCC 1K00260</strain>
    </source>
</reference>
<comment type="caution">
    <text evidence="2">The sequence shown here is derived from an EMBL/GenBank/DDBJ whole genome shotgun (WGS) entry which is preliminary data.</text>
</comment>
<evidence type="ECO:0000256" key="1">
    <source>
        <dbReference type="SAM" id="Phobius"/>
    </source>
</evidence>
<feature type="transmembrane region" description="Helical" evidence="1">
    <location>
        <begin position="43"/>
        <end position="62"/>
    </location>
</feature>
<dbReference type="AlphaFoldDB" id="A0A494Z5U4"/>
<gene>
    <name evidence="2" type="ORF">D8M05_03260</name>
</gene>
<dbReference type="RefSeq" id="WP_121128601.1">
    <property type="nucleotide sequence ID" value="NZ_JBHUFK010000023.1"/>
</dbReference>
<dbReference type="InterPro" id="IPR023804">
    <property type="entry name" value="DUF3792_TM"/>
</dbReference>
<name>A0A494Z5U4_9BACI</name>
<keyword evidence="1" id="KW-0472">Membrane</keyword>